<dbReference type="Pfam" id="PF01609">
    <property type="entry name" value="DDE_Tnp_1"/>
    <property type="match status" value="1"/>
</dbReference>
<dbReference type="InterPro" id="IPR012337">
    <property type="entry name" value="RNaseH-like_sf"/>
</dbReference>
<dbReference type="GO" id="GO:0003677">
    <property type="term" value="F:DNA binding"/>
    <property type="evidence" value="ECO:0007669"/>
    <property type="project" value="InterPro"/>
</dbReference>
<name>A0A116L3A5_STRSU</name>
<sequence length="218" mass="26097">MKQSLGLPSTETFDESFTLKLTRRQNKETKELLKDRNQYKFIPSNQTFDFLSKEWERGAEAEFYSLSFRMVRFEIAPDKYETLVTNCDKPVDYIKSLYARRWGIETAFRHLKYALGLVSFHAKKLEGILQEIFARLTFHNAVKMTTSKVIIPERKTKYRYKISFSDACYICRLFFRHQIPSKQVEIYLQSHLCPIRPDRQARRKVRYQTLVDFTYRIA</sequence>
<dbReference type="GO" id="GO:0004803">
    <property type="term" value="F:transposase activity"/>
    <property type="evidence" value="ECO:0007669"/>
    <property type="project" value="InterPro"/>
</dbReference>
<reference evidence="2 3" key="1">
    <citation type="submission" date="2016-02" db="EMBL/GenBank/DDBJ databases">
        <authorList>
            <consortium name="Pathogen Informatics"/>
        </authorList>
    </citation>
    <scope>NUCLEOTIDE SEQUENCE [LARGE SCALE GENOMIC DNA]</scope>
    <source>
        <strain evidence="2 3">LSS23</strain>
    </source>
</reference>
<dbReference type="SUPFAM" id="SSF53098">
    <property type="entry name" value="Ribonuclease H-like"/>
    <property type="match status" value="1"/>
</dbReference>
<evidence type="ECO:0000259" key="1">
    <source>
        <dbReference type="Pfam" id="PF01609"/>
    </source>
</evidence>
<dbReference type="GO" id="GO:0006313">
    <property type="term" value="P:DNA transposition"/>
    <property type="evidence" value="ECO:0007669"/>
    <property type="project" value="InterPro"/>
</dbReference>
<protein>
    <submittedName>
        <fullName evidence="2">Putative transposase</fullName>
    </submittedName>
</protein>
<dbReference type="EMBL" id="FIFW01000015">
    <property type="protein sequence ID" value="CYU70305.1"/>
    <property type="molecule type" value="Genomic_DNA"/>
</dbReference>
<evidence type="ECO:0000313" key="3">
    <source>
        <dbReference type="Proteomes" id="UP000073434"/>
    </source>
</evidence>
<accession>A0A116L3A5</accession>
<dbReference type="InterPro" id="IPR002559">
    <property type="entry name" value="Transposase_11"/>
</dbReference>
<gene>
    <name evidence="2" type="ORF">ERS132385_01467</name>
</gene>
<feature type="domain" description="Transposase IS4-like" evidence="1">
    <location>
        <begin position="50"/>
        <end position="140"/>
    </location>
</feature>
<evidence type="ECO:0000313" key="2">
    <source>
        <dbReference type="EMBL" id="CYU70305.1"/>
    </source>
</evidence>
<dbReference type="Proteomes" id="UP000073434">
    <property type="component" value="Unassembled WGS sequence"/>
</dbReference>
<dbReference type="AlphaFoldDB" id="A0A116L3A5"/>
<proteinExistence type="predicted"/>
<organism evidence="2 3">
    <name type="scientific">Streptococcus suis</name>
    <dbReference type="NCBI Taxonomy" id="1307"/>
    <lineage>
        <taxon>Bacteria</taxon>
        <taxon>Bacillati</taxon>
        <taxon>Bacillota</taxon>
        <taxon>Bacilli</taxon>
        <taxon>Lactobacillales</taxon>
        <taxon>Streptococcaceae</taxon>
        <taxon>Streptococcus</taxon>
    </lineage>
</organism>